<feature type="transmembrane region" description="Helical" evidence="2">
    <location>
        <begin position="478"/>
        <end position="499"/>
    </location>
</feature>
<feature type="transmembrane region" description="Helical" evidence="2">
    <location>
        <begin position="421"/>
        <end position="440"/>
    </location>
</feature>
<dbReference type="RefSeq" id="WP_187482927.1">
    <property type="nucleotide sequence ID" value="NZ_CP060695.1"/>
</dbReference>
<reference evidence="4 5" key="1">
    <citation type="submission" date="2020-08" db="EMBL/GenBank/DDBJ databases">
        <title>Polaribacter sp. L12M9 isolated from gut of the Korean scallop.</title>
        <authorList>
            <person name="Jeong Y.S."/>
        </authorList>
    </citation>
    <scope>NUCLEOTIDE SEQUENCE [LARGE SCALE GENOMIC DNA]</scope>
    <source>
        <strain evidence="4 5">L12M9</strain>
    </source>
</reference>
<dbReference type="GO" id="GO:0008237">
    <property type="term" value="F:metallopeptidase activity"/>
    <property type="evidence" value="ECO:0007669"/>
    <property type="project" value="InterPro"/>
</dbReference>
<feature type="transmembrane region" description="Helical" evidence="2">
    <location>
        <begin position="179"/>
        <end position="196"/>
    </location>
</feature>
<feature type="transmembrane region" description="Helical" evidence="2">
    <location>
        <begin position="105"/>
        <end position="134"/>
    </location>
</feature>
<keyword evidence="2" id="KW-1133">Transmembrane helix</keyword>
<feature type="transmembrane region" description="Helical" evidence="2">
    <location>
        <begin position="571"/>
        <end position="591"/>
    </location>
</feature>
<proteinExistence type="predicted"/>
<evidence type="ECO:0000313" key="4">
    <source>
        <dbReference type="EMBL" id="QNM86036.1"/>
    </source>
</evidence>
<dbReference type="AlphaFoldDB" id="A0A7G9LBN7"/>
<evidence type="ECO:0000259" key="3">
    <source>
        <dbReference type="Pfam" id="PF01433"/>
    </source>
</evidence>
<dbReference type="InterPro" id="IPR014782">
    <property type="entry name" value="Peptidase_M1_dom"/>
</dbReference>
<feature type="transmembrane region" description="Helical" evidence="2">
    <location>
        <begin position="328"/>
        <end position="346"/>
    </location>
</feature>
<feature type="transmembrane region" description="Helical" evidence="2">
    <location>
        <begin position="154"/>
        <end position="172"/>
    </location>
</feature>
<evidence type="ECO:0000256" key="1">
    <source>
        <dbReference type="SAM" id="MobiDB-lite"/>
    </source>
</evidence>
<evidence type="ECO:0000313" key="5">
    <source>
        <dbReference type="Proteomes" id="UP000515808"/>
    </source>
</evidence>
<protein>
    <recommendedName>
        <fullName evidence="3">Peptidase M1 membrane alanine aminopeptidase domain-containing protein</fullName>
    </recommendedName>
</protein>
<dbReference type="SUPFAM" id="SSF55486">
    <property type="entry name" value="Metalloproteases ('zincins'), catalytic domain"/>
    <property type="match status" value="1"/>
</dbReference>
<feature type="transmembrane region" description="Helical" evidence="2">
    <location>
        <begin position="248"/>
        <end position="265"/>
    </location>
</feature>
<feature type="transmembrane region" description="Helical" evidence="2">
    <location>
        <begin position="61"/>
        <end position="84"/>
    </location>
</feature>
<feature type="transmembrane region" description="Helical" evidence="2">
    <location>
        <begin position="452"/>
        <end position="471"/>
    </location>
</feature>
<dbReference type="Proteomes" id="UP000515808">
    <property type="component" value="Chromosome"/>
</dbReference>
<keyword evidence="2" id="KW-0472">Membrane</keyword>
<dbReference type="Gene3D" id="1.10.390.10">
    <property type="entry name" value="Neutral Protease Domain 2"/>
    <property type="match status" value="1"/>
</dbReference>
<dbReference type="GO" id="GO:0008270">
    <property type="term" value="F:zinc ion binding"/>
    <property type="evidence" value="ECO:0007669"/>
    <property type="project" value="InterPro"/>
</dbReference>
<feature type="transmembrane region" description="Helical" evidence="2">
    <location>
        <begin position="366"/>
        <end position="386"/>
    </location>
</feature>
<accession>A0A7G9LBN7</accession>
<sequence length="1217" mass="139352">MFSTIFKQELKYWFNRPAFYIYVSIFLLLAFFLSASTAGFFDSITATTGSSRIVNSPIGVSGLFNALSIFIFFLFPSIVGVSIYRDYKSEMHTILYSYPFTKANYLFAKFFSSIVIVSLIVFSIALGMIIGFRFPGTNPDIVGPFNAVTYLQTYFVFILPNVLLFGAIVFAVVAFTRNIAAGFITVIILMFGQGVLESLLSEPEHRTLAAILDPFGSAASSYYTKYWTPSEQNELQIPIKEMIIYNRLLWLVIATLIFGLVYKFFTFSQNAISFSFRKPKGERITKTNFSGITRITLPKVDYNYSFFQNLKSTWTLSNIDFKYIVKSWAFISIVLVGLVLMIVGLSEIGNIFGTATLPVTWKMLNIGGVFTASINICTFLYAGMLVHRAKIAKVNHLVDATPIPNWTLLLSKFIALVKMQLVLLAVIMVAGMLFQMYNGYYNFEIGHYLTELYLLSFISFLIWALLSIFIQTLIGNPYLGLFILLVISIGMPFLSLAGIEQSIFKYNEGPGFSYSDINGYGSFLAPYLSYKIYWLLAGTILLIASFLFWVRGIPSSFVERITIAKSRFKGFAAISFIVFFIAFISLGYSIYQETGTKSKRTSSKEAELQRVNWEKTYKKFEGYAQPRIIAVKTDVNIFPKKRLFDASGSYIMVNKTAEEIDSLFLNHNSLESTFEFNRPNTLVLEDTINNFDIYKFDKKILPGDTLQLSFSVKSKQNTNYRKRSPVRENGTFINNFEMFPSLGYSSQGELTDNKTRKKYNLSPNDLRPHPSDSSALGDTYISKDSDWIDFEATVSTSEDQIAIAPGYLQKEWTEGNRRYFNYKMDSKILNFYAFNSARYEVKKENWKGISLEIYYHKGHEFNLDRMMKGMKASLDYNSKNFSPYQHKQARIIEFPRTGGSFAQSFPNTIPFSEGLGFIADVDDTNDDGVDYPFAITVHEVAHQWWAHQVIGADVLGATMLSESLSEYVTLKVLEHQLGKEKMRTFLKEALDGYLLQRTLERKRENALMYNDGQGYIRYQKGSLVFYALSDYIGEETLNNALKKYVEKVKFQEAPYTTSIEMVDYIREVTPDSLKYVIKDMFETITLYRNRIIDAKTTELENGKYQVDIEFEVSKYRNDEKGKRYYGEKVGDTLSYKTDKMKKPILSVPLADYIDIGIFTEEEIDGKKEEKELYFKKHKITAINNKITIIVDKKPTEVGVDPYNKLIDTQSEDNRRKL</sequence>
<organism evidence="4 5">
    <name type="scientific">Polaribacter pectinis</name>
    <dbReference type="NCBI Taxonomy" id="2738844"/>
    <lineage>
        <taxon>Bacteria</taxon>
        <taxon>Pseudomonadati</taxon>
        <taxon>Bacteroidota</taxon>
        <taxon>Flavobacteriia</taxon>
        <taxon>Flavobacteriales</taxon>
        <taxon>Flavobacteriaceae</taxon>
    </lineage>
</organism>
<dbReference type="InterPro" id="IPR027268">
    <property type="entry name" value="Peptidase_M4/M1_CTD_sf"/>
</dbReference>
<feature type="region of interest" description="Disordered" evidence="1">
    <location>
        <begin position="755"/>
        <end position="775"/>
    </location>
</feature>
<gene>
    <name evidence="4" type="ORF">H9W90_02660</name>
</gene>
<evidence type="ECO:0000256" key="2">
    <source>
        <dbReference type="SAM" id="Phobius"/>
    </source>
</evidence>
<dbReference type="KEGG" id="ppec:H9W90_02660"/>
<dbReference type="Pfam" id="PF01433">
    <property type="entry name" value="Peptidase_M1"/>
    <property type="match status" value="1"/>
</dbReference>
<keyword evidence="2" id="KW-0812">Transmembrane</keyword>
<dbReference type="EMBL" id="CP060695">
    <property type="protein sequence ID" value="QNM86036.1"/>
    <property type="molecule type" value="Genomic_DNA"/>
</dbReference>
<name>A0A7G9LBN7_9FLAO</name>
<keyword evidence="5" id="KW-1185">Reference proteome</keyword>
<feature type="transmembrane region" description="Helical" evidence="2">
    <location>
        <begin position="532"/>
        <end position="550"/>
    </location>
</feature>
<feature type="domain" description="Peptidase M1 membrane alanine aminopeptidase" evidence="3">
    <location>
        <begin position="924"/>
        <end position="1055"/>
    </location>
</feature>
<feature type="transmembrane region" description="Helical" evidence="2">
    <location>
        <begin position="20"/>
        <end position="41"/>
    </location>
</feature>